<feature type="compositionally biased region" description="Polar residues" evidence="1">
    <location>
        <begin position="459"/>
        <end position="482"/>
    </location>
</feature>
<evidence type="ECO:0000256" key="1">
    <source>
        <dbReference type="SAM" id="MobiDB-lite"/>
    </source>
</evidence>
<gene>
    <name evidence="2" type="ORF">NSCI0253_LOCUS8755</name>
</gene>
<name>A0A7S1EZZ5_NOCSC</name>
<feature type="compositionally biased region" description="Polar residues" evidence="1">
    <location>
        <begin position="610"/>
        <end position="636"/>
    </location>
</feature>
<feature type="region of interest" description="Disordered" evidence="1">
    <location>
        <begin position="607"/>
        <end position="790"/>
    </location>
</feature>
<proteinExistence type="predicted"/>
<feature type="compositionally biased region" description="Polar residues" evidence="1">
    <location>
        <begin position="237"/>
        <end position="247"/>
    </location>
</feature>
<feature type="compositionally biased region" description="Low complexity" evidence="1">
    <location>
        <begin position="638"/>
        <end position="652"/>
    </location>
</feature>
<accession>A0A7S1EZZ5</accession>
<evidence type="ECO:0000313" key="2">
    <source>
        <dbReference type="EMBL" id="CAD8834407.1"/>
    </source>
</evidence>
<feature type="compositionally biased region" description="Polar residues" evidence="1">
    <location>
        <begin position="662"/>
        <end position="674"/>
    </location>
</feature>
<feature type="region of interest" description="Disordered" evidence="1">
    <location>
        <begin position="175"/>
        <end position="347"/>
    </location>
</feature>
<sequence length="790" mass="85052">MVAEARNQVRACSPSYKSLNVVSSLSAQRAPLSTQVKTQGDCKQHLPRLTEGACPLTPTLSVARGSPVDVGDARRRCVSRSRCGERPQRRTHAVGTGDTCQLTRRLEPQACQQRRMEPLGAKHASTDICQRRCVSPSFGIDGDESCAPPRPVETICGSDFPGTKSMAQIPAHFVGRSPSRSQSVTAPAGSCGARPLPRASSVTAPAGRRGVHAGPAGNRTPPHRQPSGSLSHRPASAVSSTKFSKSVPQLPEATTGAMIRSPSVQSDASQVATSPPSGSTPRSRSTLGRALSINRRQESCGSITCRRRPGFQGSVPSQSNLRQVPSARVSPQSQSRATLAQGTKEHRGVQPLYPCTQRRHEIPRRGVGTLPLRTDDRRTEYSGGDVFSRCQGSTLEVDKDPDEAAAPSPESIVQPLYAAQRAELDALLARVHVLIQNAQDSSHASPAEHPQVRVHQAPSAVQPQPEAAQTQERQQAPQVSARSQRKSPVVDACGPLTAKERHLMETEGVNPSNVFRLTNRPAPLLQPLMASSLWARRANRPPHVRELLSSGVDGAVSGDDCGGTGGSVSTTASAGNFCGRAIASADSDTPVSSITTCHTDRAASVGGVLDNSNLQKSRARQTQRPQSPSPMQTFRGESSPGSGLRSPLSSTRGQSCTRKRVQPQQLSARQSRVQPKQRPLQEPHRMPKPQKPTEQTEPTQDDLLEPDRQSSQQALPQTQSAQVHSPQVQTPQTQSPQTQSPQSPHRHPSVKRGPLQQLPTFSQRQFTAANNRWRQRQATWPSQEVRVQAL</sequence>
<feature type="region of interest" description="Disordered" evidence="1">
    <location>
        <begin position="367"/>
        <end position="392"/>
    </location>
</feature>
<feature type="compositionally biased region" description="Low complexity" evidence="1">
    <location>
        <begin position="722"/>
        <end position="743"/>
    </location>
</feature>
<feature type="region of interest" description="Disordered" evidence="1">
    <location>
        <begin position="439"/>
        <end position="491"/>
    </location>
</feature>
<dbReference type="EMBL" id="HBFQ01012484">
    <property type="protein sequence ID" value="CAD8834407.1"/>
    <property type="molecule type" value="Transcribed_RNA"/>
</dbReference>
<feature type="compositionally biased region" description="Polar residues" evidence="1">
    <location>
        <begin position="757"/>
        <end position="782"/>
    </location>
</feature>
<organism evidence="2">
    <name type="scientific">Noctiluca scintillans</name>
    <name type="common">Sea sparkle</name>
    <name type="synonym">Red tide dinoflagellate</name>
    <dbReference type="NCBI Taxonomy" id="2966"/>
    <lineage>
        <taxon>Eukaryota</taxon>
        <taxon>Sar</taxon>
        <taxon>Alveolata</taxon>
        <taxon>Dinophyceae</taxon>
        <taxon>Noctilucales</taxon>
        <taxon>Noctilucaceae</taxon>
        <taxon>Noctiluca</taxon>
    </lineage>
</organism>
<protein>
    <submittedName>
        <fullName evidence="2">Uncharacterized protein</fullName>
    </submittedName>
</protein>
<feature type="compositionally biased region" description="Polar residues" evidence="1">
    <location>
        <begin position="709"/>
        <end position="721"/>
    </location>
</feature>
<feature type="compositionally biased region" description="Low complexity" evidence="1">
    <location>
        <begin position="273"/>
        <end position="289"/>
    </location>
</feature>
<reference evidence="2" key="1">
    <citation type="submission" date="2021-01" db="EMBL/GenBank/DDBJ databases">
        <authorList>
            <person name="Corre E."/>
            <person name="Pelletier E."/>
            <person name="Niang G."/>
            <person name="Scheremetjew M."/>
            <person name="Finn R."/>
            <person name="Kale V."/>
            <person name="Holt S."/>
            <person name="Cochrane G."/>
            <person name="Meng A."/>
            <person name="Brown T."/>
            <person name="Cohen L."/>
        </authorList>
    </citation>
    <scope>NUCLEOTIDE SEQUENCE</scope>
</reference>
<dbReference type="AlphaFoldDB" id="A0A7S1EZZ5"/>
<feature type="compositionally biased region" description="Polar residues" evidence="1">
    <location>
        <begin position="314"/>
        <end position="341"/>
    </location>
</feature>
<feature type="compositionally biased region" description="Polar residues" evidence="1">
    <location>
        <begin position="262"/>
        <end position="272"/>
    </location>
</feature>